<keyword evidence="2 3" id="KW-0040">ANK repeat</keyword>
<gene>
    <name evidence="4" type="ORF">TKK_012450</name>
</gene>
<sequence>MARALDGYSLVEKFKVLPLKAVESYILDSTHHLEKNWCDVKYLLLKMPWMGYKDEPDFNEEGKPILRHTTPLHLLARGRLPEAIFGDIFIHELFDIYRFDLNYIDEFGLTHFHVACRYGCEEVVRRFLDLGHDPNLLVQEIRDSPLLLALNWRHKQVAELLLRRGAYWNLPNVQVNSPDKFGNTPLHFAMFYGNKKKVELLLRRGAYSNLRNAAGSTPLHIICYKWNNQNLAKLFFEINKELHQVVQINAADNYGRTPLQIAVANIAPNTVDVLLNNGADLSSFVFPNYSYFGEEVKPPKNGLTADFEFRLAEDALFIIKRLKTSGYELGRSDLLTIMKFFDKLGLL</sequence>
<dbReference type="InterPro" id="IPR002110">
    <property type="entry name" value="Ankyrin_rpt"/>
</dbReference>
<feature type="repeat" description="ANK" evidence="3">
    <location>
        <begin position="254"/>
        <end position="282"/>
    </location>
</feature>
<evidence type="ECO:0000256" key="3">
    <source>
        <dbReference type="PROSITE-ProRule" id="PRU00023"/>
    </source>
</evidence>
<keyword evidence="1" id="KW-0677">Repeat</keyword>
<feature type="repeat" description="ANK" evidence="3">
    <location>
        <begin position="181"/>
        <end position="213"/>
    </location>
</feature>
<dbReference type="SUPFAM" id="SSF48403">
    <property type="entry name" value="Ankyrin repeat"/>
    <property type="match status" value="1"/>
</dbReference>
<evidence type="ECO:0000256" key="2">
    <source>
        <dbReference type="ARBA" id="ARBA00023043"/>
    </source>
</evidence>
<dbReference type="AlphaFoldDB" id="A0ABD2WL47"/>
<dbReference type="Pfam" id="PF12796">
    <property type="entry name" value="Ank_2"/>
    <property type="match status" value="2"/>
</dbReference>
<dbReference type="InterPro" id="IPR051637">
    <property type="entry name" value="Ank_repeat_dom-contain_49"/>
</dbReference>
<dbReference type="InterPro" id="IPR036770">
    <property type="entry name" value="Ankyrin_rpt-contain_sf"/>
</dbReference>
<reference evidence="4 5" key="1">
    <citation type="journal article" date="2024" name="bioRxiv">
        <title>A reference genome for Trichogramma kaykai: A tiny desert-dwelling parasitoid wasp with competing sex-ratio distorters.</title>
        <authorList>
            <person name="Culotta J."/>
            <person name="Lindsey A.R."/>
        </authorList>
    </citation>
    <scope>NUCLEOTIDE SEQUENCE [LARGE SCALE GENOMIC DNA]</scope>
    <source>
        <strain evidence="4 5">KSX58</strain>
    </source>
</reference>
<proteinExistence type="predicted"/>
<dbReference type="Proteomes" id="UP001627154">
    <property type="component" value="Unassembled WGS sequence"/>
</dbReference>
<dbReference type="EMBL" id="JBJJXI010000100">
    <property type="protein sequence ID" value="KAL3393207.1"/>
    <property type="molecule type" value="Genomic_DNA"/>
</dbReference>
<keyword evidence="5" id="KW-1185">Reference proteome</keyword>
<comment type="caution">
    <text evidence="4">The sequence shown here is derived from an EMBL/GenBank/DDBJ whole genome shotgun (WGS) entry which is preliminary data.</text>
</comment>
<evidence type="ECO:0000313" key="5">
    <source>
        <dbReference type="Proteomes" id="UP001627154"/>
    </source>
</evidence>
<accession>A0ABD2WL47</accession>
<dbReference type="Gene3D" id="1.25.40.20">
    <property type="entry name" value="Ankyrin repeat-containing domain"/>
    <property type="match status" value="2"/>
</dbReference>
<dbReference type="PROSITE" id="PS50088">
    <property type="entry name" value="ANK_REPEAT"/>
    <property type="match status" value="2"/>
</dbReference>
<dbReference type="PANTHER" id="PTHR24180">
    <property type="entry name" value="CYCLIN-DEPENDENT KINASE INHIBITOR 2C-RELATED"/>
    <property type="match status" value="1"/>
</dbReference>
<dbReference type="SMART" id="SM00248">
    <property type="entry name" value="ANK"/>
    <property type="match status" value="5"/>
</dbReference>
<protein>
    <submittedName>
        <fullName evidence="4">Uncharacterized protein</fullName>
    </submittedName>
</protein>
<evidence type="ECO:0000256" key="1">
    <source>
        <dbReference type="ARBA" id="ARBA00022737"/>
    </source>
</evidence>
<dbReference type="PANTHER" id="PTHR24180:SF45">
    <property type="entry name" value="POLY [ADP-RIBOSE] POLYMERASE TANKYRASE"/>
    <property type="match status" value="1"/>
</dbReference>
<evidence type="ECO:0000313" key="4">
    <source>
        <dbReference type="EMBL" id="KAL3393207.1"/>
    </source>
</evidence>
<name>A0ABD2WL47_9HYME</name>
<dbReference type="PROSITE" id="PS50297">
    <property type="entry name" value="ANK_REP_REGION"/>
    <property type="match status" value="2"/>
</dbReference>
<organism evidence="4 5">
    <name type="scientific">Trichogramma kaykai</name>
    <dbReference type="NCBI Taxonomy" id="54128"/>
    <lineage>
        <taxon>Eukaryota</taxon>
        <taxon>Metazoa</taxon>
        <taxon>Ecdysozoa</taxon>
        <taxon>Arthropoda</taxon>
        <taxon>Hexapoda</taxon>
        <taxon>Insecta</taxon>
        <taxon>Pterygota</taxon>
        <taxon>Neoptera</taxon>
        <taxon>Endopterygota</taxon>
        <taxon>Hymenoptera</taxon>
        <taxon>Apocrita</taxon>
        <taxon>Proctotrupomorpha</taxon>
        <taxon>Chalcidoidea</taxon>
        <taxon>Trichogrammatidae</taxon>
        <taxon>Trichogramma</taxon>
    </lineage>
</organism>